<dbReference type="RefSeq" id="WP_280102240.1">
    <property type="nucleotide sequence ID" value="NZ_CP122979.1"/>
</dbReference>
<accession>A0ABY8LUN0</accession>
<proteinExistence type="predicted"/>
<evidence type="ECO:0000256" key="1">
    <source>
        <dbReference type="SAM" id="Phobius"/>
    </source>
</evidence>
<reference evidence="2" key="1">
    <citation type="submission" date="2023-04" db="EMBL/GenBank/DDBJ databases">
        <title>Completed genome of Mycoplasma lagogenitalium type strain 12MS.</title>
        <authorList>
            <person name="Spergser J."/>
        </authorList>
    </citation>
    <scope>NUCLEOTIDE SEQUENCE</scope>
    <source>
        <strain evidence="2">12MS</strain>
    </source>
</reference>
<evidence type="ECO:0000313" key="2">
    <source>
        <dbReference type="EMBL" id="WGI36937.1"/>
    </source>
</evidence>
<dbReference type="EMBL" id="CP122979">
    <property type="protein sequence ID" value="WGI36937.1"/>
    <property type="molecule type" value="Genomic_DNA"/>
</dbReference>
<organism evidence="2 3">
    <name type="scientific">Mesomycoplasma lagogenitalium</name>
    <dbReference type="NCBI Taxonomy" id="171286"/>
    <lineage>
        <taxon>Bacteria</taxon>
        <taxon>Bacillati</taxon>
        <taxon>Mycoplasmatota</taxon>
        <taxon>Mycoplasmoidales</taxon>
        <taxon>Metamycoplasmataceae</taxon>
        <taxon>Mesomycoplasma</taxon>
    </lineage>
</organism>
<sequence length="251" mass="30865">MEDILQQQTVKNNIKSAVYYQFFNYLEDKKDLKTVYWDFYDNSPIKSVKYYKARIENLTSYFNYKKSKTVFLNREKIFFNFYQITKKLSGIDFVKNISNYSIKNWSYKNDCYKNLLKSMKLKQSWDKWEISSFSEHLTLFLTWKQSLLKQKYIDKIKEFITLAKLEDEDKSFIKKEKNWLVEKIKHYMIENNLYDKVLDFDKWRFYNDNKLSYWTVEEIKKFFININLKVPIIFINIQIIMIMVLDLLVQI</sequence>
<evidence type="ECO:0000313" key="3">
    <source>
        <dbReference type="Proteomes" id="UP001179842"/>
    </source>
</evidence>
<keyword evidence="1" id="KW-0812">Transmembrane</keyword>
<name>A0ABY8LUN0_9BACT</name>
<feature type="transmembrane region" description="Helical" evidence="1">
    <location>
        <begin position="230"/>
        <end position="249"/>
    </location>
</feature>
<gene>
    <name evidence="2" type="ORF">QEG99_01485</name>
</gene>
<keyword evidence="1" id="KW-1133">Transmembrane helix</keyword>
<keyword evidence="3" id="KW-1185">Reference proteome</keyword>
<dbReference type="Proteomes" id="UP001179842">
    <property type="component" value="Chromosome"/>
</dbReference>
<protein>
    <submittedName>
        <fullName evidence="2">Uncharacterized protein</fullName>
    </submittedName>
</protein>
<keyword evidence="1" id="KW-0472">Membrane</keyword>